<dbReference type="PANTHER" id="PTHR12215:SF10">
    <property type="entry name" value="L-AMINOADIPATE-SEMIALDEHYDE DEHYDROGENASE-PHOSPHOPANTETHEINYL TRANSFERASE"/>
    <property type="match status" value="1"/>
</dbReference>
<dbReference type="GO" id="GO:0000287">
    <property type="term" value="F:magnesium ion binding"/>
    <property type="evidence" value="ECO:0007669"/>
    <property type="project" value="InterPro"/>
</dbReference>
<evidence type="ECO:0000256" key="2">
    <source>
        <dbReference type="ARBA" id="ARBA00022679"/>
    </source>
</evidence>
<dbReference type="RefSeq" id="WP_013215371.1">
    <property type="nucleotide sequence ID" value="NC_014313.1"/>
</dbReference>
<evidence type="ECO:0000313" key="5">
    <source>
        <dbReference type="EMBL" id="ADJ23156.1"/>
    </source>
</evidence>
<dbReference type="InterPro" id="IPR055066">
    <property type="entry name" value="AASDHPPT_N"/>
</dbReference>
<dbReference type="Gene3D" id="3.90.470.20">
    <property type="entry name" value="4'-phosphopantetheinyl transferase domain"/>
    <property type="match status" value="2"/>
</dbReference>
<dbReference type="OrthoDB" id="9808281at2"/>
<dbReference type="Pfam" id="PF01648">
    <property type="entry name" value="ACPS"/>
    <property type="match status" value="1"/>
</dbReference>
<feature type="domain" description="4'-phosphopantetheinyl transferase N-terminal" evidence="4">
    <location>
        <begin position="36"/>
        <end position="117"/>
    </location>
</feature>
<dbReference type="GO" id="GO:0005829">
    <property type="term" value="C:cytosol"/>
    <property type="evidence" value="ECO:0007669"/>
    <property type="project" value="TreeGrafter"/>
</dbReference>
<name>D8JX20_HYPDA</name>
<feature type="domain" description="4'-phosphopantetheinyl transferase" evidence="3">
    <location>
        <begin position="124"/>
        <end position="230"/>
    </location>
</feature>
<evidence type="ECO:0000313" key="6">
    <source>
        <dbReference type="Proteomes" id="UP000002033"/>
    </source>
</evidence>
<dbReference type="SUPFAM" id="SSF56214">
    <property type="entry name" value="4'-phosphopantetheinyl transferase"/>
    <property type="match status" value="2"/>
</dbReference>
<reference evidence="6" key="1">
    <citation type="journal article" date="2011" name="J. Bacteriol.">
        <title>Genome sequences of eight morphologically diverse alphaproteobacteria.</title>
        <authorList>
            <consortium name="US DOE Joint Genome Institute"/>
            <person name="Brown P.J."/>
            <person name="Kysela D.T."/>
            <person name="Buechlein A."/>
            <person name="Hemmerich C."/>
            <person name="Brun Y.V."/>
        </authorList>
    </citation>
    <scope>NUCLEOTIDE SEQUENCE [LARGE SCALE GENOMIC DNA]</scope>
    <source>
        <strain evidence="6">ATCC 51888 / DSM 1869 / NCIB 11706 / TK 0415</strain>
    </source>
</reference>
<dbReference type="GO" id="GO:0008897">
    <property type="term" value="F:holo-[acyl-carrier-protein] synthase activity"/>
    <property type="evidence" value="ECO:0007669"/>
    <property type="project" value="InterPro"/>
</dbReference>
<evidence type="ECO:0000259" key="3">
    <source>
        <dbReference type="Pfam" id="PF01648"/>
    </source>
</evidence>
<dbReference type="Proteomes" id="UP000002033">
    <property type="component" value="Chromosome"/>
</dbReference>
<accession>D8JX20</accession>
<evidence type="ECO:0000256" key="1">
    <source>
        <dbReference type="ARBA" id="ARBA00010990"/>
    </source>
</evidence>
<organism evidence="5 6">
    <name type="scientific">Hyphomicrobium denitrificans (strain ATCC 51888 / DSM 1869 / NCIMB 11706 / TK 0415)</name>
    <dbReference type="NCBI Taxonomy" id="582899"/>
    <lineage>
        <taxon>Bacteria</taxon>
        <taxon>Pseudomonadati</taxon>
        <taxon>Pseudomonadota</taxon>
        <taxon>Alphaproteobacteria</taxon>
        <taxon>Hyphomicrobiales</taxon>
        <taxon>Hyphomicrobiaceae</taxon>
        <taxon>Hyphomicrobium</taxon>
    </lineage>
</organism>
<dbReference type="InterPro" id="IPR050559">
    <property type="entry name" value="P-Pant_transferase_sf"/>
</dbReference>
<protein>
    <submittedName>
        <fullName evidence="5">4'-phosphopantetheinyl transferase</fullName>
    </submittedName>
</protein>
<dbReference type="EMBL" id="CP002083">
    <property type="protein sequence ID" value="ADJ23156.1"/>
    <property type="molecule type" value="Genomic_DNA"/>
</dbReference>
<dbReference type="Pfam" id="PF22624">
    <property type="entry name" value="AASDHPPT_N"/>
    <property type="match status" value="1"/>
</dbReference>
<comment type="similarity">
    <text evidence="1">Belongs to the P-Pant transferase superfamily. Gsp/Sfp/HetI/AcpT family.</text>
</comment>
<keyword evidence="2 5" id="KW-0808">Transferase</keyword>
<evidence type="ECO:0000259" key="4">
    <source>
        <dbReference type="Pfam" id="PF22624"/>
    </source>
</evidence>
<dbReference type="InterPro" id="IPR008278">
    <property type="entry name" value="4-PPantetheinyl_Trfase_dom"/>
</dbReference>
<dbReference type="AlphaFoldDB" id="D8JX20"/>
<proteinExistence type="inferred from homology"/>
<dbReference type="GO" id="GO:0019878">
    <property type="term" value="P:lysine biosynthetic process via aminoadipic acid"/>
    <property type="evidence" value="ECO:0007669"/>
    <property type="project" value="TreeGrafter"/>
</dbReference>
<keyword evidence="6" id="KW-1185">Reference proteome</keyword>
<dbReference type="PANTHER" id="PTHR12215">
    <property type="entry name" value="PHOSPHOPANTETHEINE TRANSFERASE"/>
    <property type="match status" value="1"/>
</dbReference>
<dbReference type="InterPro" id="IPR037143">
    <property type="entry name" value="4-PPantetheinyl_Trfase_dom_sf"/>
</dbReference>
<dbReference type="STRING" id="582899.Hden_1344"/>
<dbReference type="eggNOG" id="COG2091">
    <property type="taxonomic scope" value="Bacteria"/>
</dbReference>
<dbReference type="KEGG" id="hdn:Hden_1344"/>
<gene>
    <name evidence="5" type="ordered locus">Hden_1344</name>
</gene>
<sequence>MNEGIRHPAARLAIEADDLDVFAVSLDAPEDVRARLWSHLSPEERQNAETFVFPEHQQRYVVGRGMLRELLAPRLGIPPGAIEFIGNAYGKPRLADVHRAAELNFNVSHSGSLALYAFCRDRDVGVDVELMREIEDADDLAERFFSPAEAAALAALPADQKSLAFLACWTRKEAFIKAIGLGLSCPLDAFDVSLDPEAPARLLRIDPSIDSVSSWSMQGFRPRDGYIAAVAHRPRGLVSQDRLAASSAD</sequence>
<dbReference type="HOGENOM" id="CLU_057011_2_3_5"/>